<comment type="caution">
    <text evidence="6">The sequence shown here is derived from an EMBL/GenBank/DDBJ whole genome shotgun (WGS) entry which is preliminary data.</text>
</comment>
<proteinExistence type="inferred from homology"/>
<dbReference type="EMBL" id="VDUZ01000020">
    <property type="protein sequence ID" value="TXL74161.1"/>
    <property type="molecule type" value="Genomic_DNA"/>
</dbReference>
<dbReference type="AlphaFoldDB" id="A0A5C8PKS6"/>
<evidence type="ECO:0000313" key="7">
    <source>
        <dbReference type="Proteomes" id="UP000321638"/>
    </source>
</evidence>
<dbReference type="PANTHER" id="PTHR42988:SF2">
    <property type="entry name" value="CYCLIC NUCLEOTIDE PHOSPHODIESTERASE CBUA0032-RELATED"/>
    <property type="match status" value="1"/>
</dbReference>
<organism evidence="6 7">
    <name type="scientific">Vineibacter terrae</name>
    <dbReference type="NCBI Taxonomy" id="2586908"/>
    <lineage>
        <taxon>Bacteria</taxon>
        <taxon>Pseudomonadati</taxon>
        <taxon>Pseudomonadota</taxon>
        <taxon>Alphaproteobacteria</taxon>
        <taxon>Hyphomicrobiales</taxon>
        <taxon>Vineibacter</taxon>
    </lineage>
</organism>
<evidence type="ECO:0000256" key="4">
    <source>
        <dbReference type="ARBA" id="ARBA00025742"/>
    </source>
</evidence>
<comment type="similarity">
    <text evidence="4">Belongs to the cyclic nucleotide phosphodiesterase class-III family.</text>
</comment>
<evidence type="ECO:0000313" key="6">
    <source>
        <dbReference type="EMBL" id="TXL74161.1"/>
    </source>
</evidence>
<dbReference type="InterPro" id="IPR050884">
    <property type="entry name" value="CNP_phosphodiesterase-III"/>
</dbReference>
<dbReference type="PANTHER" id="PTHR42988">
    <property type="entry name" value="PHOSPHOHYDROLASE"/>
    <property type="match status" value="1"/>
</dbReference>
<dbReference type="InterPro" id="IPR029052">
    <property type="entry name" value="Metallo-depent_PP-like"/>
</dbReference>
<evidence type="ECO:0000256" key="1">
    <source>
        <dbReference type="ARBA" id="ARBA00022723"/>
    </source>
</evidence>
<gene>
    <name evidence="6" type="ORF">FHP25_18345</name>
</gene>
<name>A0A5C8PKS6_9HYPH</name>
<dbReference type="InterPro" id="IPR004843">
    <property type="entry name" value="Calcineurin-like_PHP"/>
</dbReference>
<dbReference type="OrthoDB" id="9794568at2"/>
<dbReference type="Pfam" id="PF00149">
    <property type="entry name" value="Metallophos"/>
    <property type="match status" value="1"/>
</dbReference>
<keyword evidence="7" id="KW-1185">Reference proteome</keyword>
<feature type="domain" description="Calcineurin-like phosphoesterase" evidence="5">
    <location>
        <begin position="4"/>
        <end position="225"/>
    </location>
</feature>
<dbReference type="GO" id="GO:0046872">
    <property type="term" value="F:metal ion binding"/>
    <property type="evidence" value="ECO:0007669"/>
    <property type="project" value="UniProtKB-KW"/>
</dbReference>
<keyword evidence="1" id="KW-0479">Metal-binding</keyword>
<sequence length="308" mass="32476">MVYTFAHLSDPHLPLPPVRPGELLSKRLTGWLSWTRRRRLIHRPEALAATLADVRAANPDHIVVTGDIANISTAAEFRQASAWLADVGPPDRVSAIPGNHDAYVRTTGGVGFEQWGPYLAGDGAPASSRFPAIRRRGPVAFVGLSTAVPMPVFIAAGTLGAEQIARFEAVMKTLAAEGLCRIVLIHHPPQIGGAGPRKGLTDAAAFRAAIERVGAELILHGHNHRTQLGRIVTPDGGVPVLGAASASAAPKAMRYAGGYNLIRVAPQHDGWAIDVEVRVINGDLAGCAAGQRFRLLAPRPVVAPAQAA</sequence>
<dbReference type="SUPFAM" id="SSF56300">
    <property type="entry name" value="Metallo-dependent phosphatases"/>
    <property type="match status" value="1"/>
</dbReference>
<evidence type="ECO:0000256" key="2">
    <source>
        <dbReference type="ARBA" id="ARBA00022801"/>
    </source>
</evidence>
<protein>
    <submittedName>
        <fullName evidence="6">Metallophosphoesterase</fullName>
    </submittedName>
</protein>
<keyword evidence="2" id="KW-0378">Hydrolase</keyword>
<evidence type="ECO:0000259" key="5">
    <source>
        <dbReference type="Pfam" id="PF00149"/>
    </source>
</evidence>
<dbReference type="Proteomes" id="UP000321638">
    <property type="component" value="Unassembled WGS sequence"/>
</dbReference>
<dbReference type="Gene3D" id="3.60.21.10">
    <property type="match status" value="1"/>
</dbReference>
<accession>A0A5C8PKS6</accession>
<reference evidence="6 7" key="1">
    <citation type="submission" date="2019-06" db="EMBL/GenBank/DDBJ databases">
        <title>New taxonomy in bacterial strain CC-CFT640, isolated from vineyard.</title>
        <authorList>
            <person name="Lin S.-Y."/>
            <person name="Tsai C.-F."/>
            <person name="Young C.-C."/>
        </authorList>
    </citation>
    <scope>NUCLEOTIDE SEQUENCE [LARGE SCALE GENOMIC DNA]</scope>
    <source>
        <strain evidence="6 7">CC-CFT640</strain>
    </source>
</reference>
<dbReference type="GO" id="GO:0016787">
    <property type="term" value="F:hydrolase activity"/>
    <property type="evidence" value="ECO:0007669"/>
    <property type="project" value="UniProtKB-KW"/>
</dbReference>
<evidence type="ECO:0000256" key="3">
    <source>
        <dbReference type="ARBA" id="ARBA00023004"/>
    </source>
</evidence>
<keyword evidence="3" id="KW-0408">Iron</keyword>